<sequence length="183" mass="20389">MAYLVWAAVAEQLGANPAEALIRSTGDWTLRLLCLTLLITPLRVVTGWTGLARFRRMVGVSTFCYGLLHLAAYSWLDMGLELADIVVDIVKRPFILVGFAGMVLLTALAATSFNRAIKVMGAKRWQALHRSVYAIAVFAILHFFWMRAGKNNFSEVAVYAAILSVLLGWRARIFWIKRTAGAR</sequence>
<feature type="transmembrane region" description="Helical" evidence="7">
    <location>
        <begin position="157"/>
        <end position="175"/>
    </location>
</feature>
<dbReference type="GO" id="GO:0020037">
    <property type="term" value="F:heme binding"/>
    <property type="evidence" value="ECO:0007669"/>
    <property type="project" value="UniProtKB-UniRule"/>
</dbReference>
<keyword evidence="3 7" id="KW-0812">Transmembrane</keyword>
<evidence type="ECO:0000256" key="6">
    <source>
        <dbReference type="ARBA" id="ARBA00023136"/>
    </source>
</evidence>
<comment type="caution">
    <text evidence="7">Lacks conserved residue(s) required for the propagation of feature annotation.</text>
</comment>
<evidence type="ECO:0000313" key="9">
    <source>
        <dbReference type="EMBL" id="CBA27540.1"/>
    </source>
</evidence>
<keyword evidence="6 7" id="KW-0472">Membrane</keyword>
<proteinExistence type="inferred from homology"/>
<evidence type="ECO:0000256" key="1">
    <source>
        <dbReference type="ARBA" id="ARBA00004141"/>
    </source>
</evidence>
<keyword evidence="7" id="KW-0249">Electron transport</keyword>
<accession>C9Y828</accession>
<reference evidence="9" key="1">
    <citation type="journal article" date="2010" name="Nature">
        <title>The dynamic genome of Hydra.</title>
        <authorList>
            <person name="Chapman J.A."/>
            <person name="Kirkness E.F."/>
            <person name="Simakov O."/>
            <person name="Hampson S.E."/>
            <person name="Mitros T."/>
            <person name="Weinmaier T."/>
            <person name="Rattei T."/>
            <person name="Balasubramanian P.G."/>
            <person name="Borman J."/>
            <person name="Busam D."/>
            <person name="Disbennett K."/>
            <person name="Pfannkoch C."/>
            <person name="Sumin N."/>
            <person name="Sutton G."/>
            <person name="Viswanathan L."/>
            <person name="Walenz B."/>
            <person name="Goodstein D.M."/>
            <person name="Hellsten U."/>
            <person name="Kawashima T."/>
            <person name="Prochnik S.E."/>
            <person name="Putnam N.H."/>
            <person name="Shu S."/>
            <person name="Blumberg B."/>
            <person name="Dana C.E."/>
            <person name="Gee L."/>
            <person name="Kibler D.F."/>
            <person name="Law L."/>
            <person name="Lindgens D."/>
            <person name="Martinez D.E."/>
            <person name="Peng J."/>
            <person name="Wigge P.A."/>
            <person name="Bertulat B."/>
            <person name="Guder C."/>
            <person name="Nakamura Y."/>
            <person name="Ozbek S."/>
            <person name="Watanabe H."/>
            <person name="Khalturin K."/>
            <person name="Hemmrich G."/>
            <person name="Franke A."/>
            <person name="Augustin R."/>
            <person name="Fraune S."/>
            <person name="Hayakawa E."/>
            <person name="Hayakawa S."/>
            <person name="Hirose M."/>
            <person name="Hwang J."/>
            <person name="Ikeo K."/>
            <person name="Nishimiya-Fujisawa C."/>
            <person name="Ogura A."/>
            <person name="Takahashi T."/>
            <person name="Steinmetz P.R."/>
            <person name="Zhang X."/>
            <person name="Aufschnaiter R."/>
            <person name="Eder M.K."/>
            <person name="Gorny A.K."/>
            <person name="Salvenmoser W."/>
            <person name="Heimberg A.M."/>
            <person name="Wheeler B.M."/>
            <person name="Peterson K.J."/>
            <person name="Boettger A."/>
            <person name="Tischler P."/>
            <person name="Wolf A."/>
            <person name="Gojobori T."/>
            <person name="Remington K.A."/>
            <person name="Strausberg R.L."/>
            <person name="Venter J."/>
            <person name="Technau U."/>
            <person name="Hobmayer B."/>
            <person name="Bosch T.C."/>
            <person name="Holstein T.W."/>
            <person name="Fujisawa T."/>
            <person name="Bode H.R."/>
            <person name="David C.N."/>
            <person name="Rokhsar D.S."/>
            <person name="Steele R.E."/>
        </authorList>
    </citation>
    <scope>NUCLEOTIDE SEQUENCE</scope>
</reference>
<evidence type="ECO:0000256" key="4">
    <source>
        <dbReference type="ARBA" id="ARBA00022989"/>
    </source>
</evidence>
<comment type="cofactor">
    <cofactor evidence="7">
        <name>FMN</name>
        <dbReference type="ChEBI" id="CHEBI:58210"/>
    </cofactor>
    <text evidence="7">Binds 1 FMN per subunit.</text>
</comment>
<dbReference type="AlphaFoldDB" id="C9Y828"/>
<feature type="transmembrane region" description="Helical" evidence="7">
    <location>
        <begin position="127"/>
        <end position="145"/>
    </location>
</feature>
<comment type="subunit">
    <text evidence="7">Heterodimer of a catalytic subunit (MsrP) and a heme-binding subunit (MsrQ).</text>
</comment>
<evidence type="ECO:0000259" key="8">
    <source>
        <dbReference type="Pfam" id="PF01794"/>
    </source>
</evidence>
<dbReference type="HAMAP" id="MF_01207">
    <property type="entry name" value="MsrQ"/>
    <property type="match status" value="1"/>
</dbReference>
<dbReference type="GO" id="GO:0046872">
    <property type="term" value="F:metal ion binding"/>
    <property type="evidence" value="ECO:0007669"/>
    <property type="project" value="UniProtKB-KW"/>
</dbReference>
<dbReference type="GO" id="GO:0005886">
    <property type="term" value="C:plasma membrane"/>
    <property type="evidence" value="ECO:0007669"/>
    <property type="project" value="UniProtKB-SubCell"/>
</dbReference>
<keyword evidence="2 7" id="KW-0813">Transport</keyword>
<dbReference type="GO" id="GO:0030091">
    <property type="term" value="P:protein repair"/>
    <property type="evidence" value="ECO:0007669"/>
    <property type="project" value="UniProtKB-UniRule"/>
</dbReference>
<gene>
    <name evidence="7" type="primary">msrQ</name>
    <name evidence="9" type="ORF">Csp_A02790</name>
</gene>
<evidence type="ECO:0000256" key="7">
    <source>
        <dbReference type="HAMAP-Rule" id="MF_01207"/>
    </source>
</evidence>
<dbReference type="PANTHER" id="PTHR36964">
    <property type="entry name" value="PROTEIN-METHIONINE-SULFOXIDE REDUCTASE HEME-BINDING SUBUNIT MSRQ"/>
    <property type="match status" value="1"/>
</dbReference>
<keyword evidence="7" id="KW-0285">Flavoprotein</keyword>
<dbReference type="InterPro" id="IPR022837">
    <property type="entry name" value="MsrQ-like"/>
</dbReference>
<dbReference type="Pfam" id="PF01794">
    <property type="entry name" value="Ferric_reduct"/>
    <property type="match status" value="1"/>
</dbReference>
<keyword evidence="4 7" id="KW-1133">Transmembrane helix</keyword>
<feature type="transmembrane region" description="Helical" evidence="7">
    <location>
        <begin position="96"/>
        <end position="115"/>
    </location>
</feature>
<feature type="domain" description="Ferric oxidoreductase" evidence="8">
    <location>
        <begin position="25"/>
        <end position="139"/>
    </location>
</feature>
<keyword evidence="7" id="KW-0479">Metal-binding</keyword>
<organism evidence="9">
    <name type="scientific">Curvibacter symbiont subsp. Hydra magnipapillata</name>
    <dbReference type="NCBI Taxonomy" id="667019"/>
    <lineage>
        <taxon>Bacteria</taxon>
        <taxon>Pseudomonadati</taxon>
        <taxon>Pseudomonadota</taxon>
        <taxon>Betaproteobacteria</taxon>
        <taxon>Burkholderiales</taxon>
        <taxon>Comamonadaceae</taxon>
        <taxon>Curvibacter</taxon>
    </lineage>
</organism>
<protein>
    <recommendedName>
        <fullName evidence="7">Protein-methionine-sulfoxide reductase heme-binding subunit MsrQ</fullName>
    </recommendedName>
    <alternativeName>
        <fullName evidence="7">Flavocytochrome MsrQ</fullName>
    </alternativeName>
</protein>
<keyword evidence="7" id="KW-0349">Heme</keyword>
<keyword evidence="7" id="KW-1003">Cell membrane</keyword>
<comment type="function">
    <text evidence="7">Part of the MsrPQ system that repairs oxidized periplasmic proteins containing methionine sulfoxide residues (Met-O), using respiratory chain electrons. Thus protects these proteins from oxidative-stress damage caused by reactive species of oxygen and chlorine generated by the host defense mechanisms. MsrPQ is essential for the maintenance of envelope integrity under bleach stress, rescuing a wide series of structurally unrelated periplasmic proteins from methionine oxidation. MsrQ provides electrons for reduction to the reductase catalytic subunit MsrP, using the quinone pool of the respiratory chain.</text>
</comment>
<comment type="similarity">
    <text evidence="7">Belongs to the MsrQ family.</text>
</comment>
<dbReference type="GO" id="GO:0009055">
    <property type="term" value="F:electron transfer activity"/>
    <property type="evidence" value="ECO:0007669"/>
    <property type="project" value="UniProtKB-UniRule"/>
</dbReference>
<dbReference type="GO" id="GO:0016679">
    <property type="term" value="F:oxidoreductase activity, acting on diphenols and related substances as donors"/>
    <property type="evidence" value="ECO:0007669"/>
    <property type="project" value="TreeGrafter"/>
</dbReference>
<dbReference type="GO" id="GO:0010181">
    <property type="term" value="F:FMN binding"/>
    <property type="evidence" value="ECO:0007669"/>
    <property type="project" value="UniProtKB-UniRule"/>
</dbReference>
<comment type="subcellular location">
    <subcellularLocation>
        <location evidence="7">Cell membrane</location>
        <topology evidence="7">Multi-pass membrane protein</topology>
    </subcellularLocation>
    <subcellularLocation>
        <location evidence="1">Membrane</location>
        <topology evidence="1">Multi-pass membrane protein</topology>
    </subcellularLocation>
</comment>
<keyword evidence="7" id="KW-0288">FMN</keyword>
<dbReference type="InterPro" id="IPR013130">
    <property type="entry name" value="Fe3_Rdtase_TM_dom"/>
</dbReference>
<dbReference type="PANTHER" id="PTHR36964:SF1">
    <property type="entry name" value="PROTEIN-METHIONINE-SULFOXIDE REDUCTASE HEME-BINDING SUBUNIT MSRQ"/>
    <property type="match status" value="1"/>
</dbReference>
<evidence type="ECO:0000256" key="3">
    <source>
        <dbReference type="ARBA" id="ARBA00022692"/>
    </source>
</evidence>
<evidence type="ECO:0000256" key="5">
    <source>
        <dbReference type="ARBA" id="ARBA00023004"/>
    </source>
</evidence>
<evidence type="ECO:0000256" key="2">
    <source>
        <dbReference type="ARBA" id="ARBA00022448"/>
    </source>
</evidence>
<keyword evidence="5 7" id="KW-0408">Iron</keyword>
<name>C9Y828_CURXX</name>
<comment type="cofactor">
    <cofactor evidence="7">
        <name>heme b</name>
        <dbReference type="ChEBI" id="CHEBI:60344"/>
    </cofactor>
    <text evidence="7">Binds 1 heme b (iron(II)-protoporphyrin IX) group per subunit.</text>
</comment>
<feature type="transmembrane region" description="Helical" evidence="7">
    <location>
        <begin position="58"/>
        <end position="76"/>
    </location>
</feature>
<feature type="transmembrane region" description="Helical" evidence="7">
    <location>
        <begin position="30"/>
        <end position="51"/>
    </location>
</feature>
<dbReference type="EMBL" id="FN543104">
    <property type="protein sequence ID" value="CBA27540.1"/>
    <property type="molecule type" value="Genomic_DNA"/>
</dbReference>